<name>A0A7E5W3X2_TRINI</name>
<gene>
    <name evidence="2" type="primary">LOC113499167</name>
</gene>
<dbReference type="KEGG" id="tnl:113499167"/>
<protein>
    <submittedName>
        <fullName evidence="2">Distal membrane-arm assembly complex protein 2</fullName>
    </submittedName>
</protein>
<dbReference type="Gene3D" id="3.80.10.10">
    <property type="entry name" value="Ribonuclease Inhibitor"/>
    <property type="match status" value="1"/>
</dbReference>
<dbReference type="FunCoup" id="A0A7E5W3X2">
    <property type="interactions" value="980"/>
</dbReference>
<proteinExistence type="predicted"/>
<evidence type="ECO:0000313" key="1">
    <source>
        <dbReference type="Proteomes" id="UP000322000"/>
    </source>
</evidence>
<organism evidence="1 2">
    <name type="scientific">Trichoplusia ni</name>
    <name type="common">Cabbage looper</name>
    <dbReference type="NCBI Taxonomy" id="7111"/>
    <lineage>
        <taxon>Eukaryota</taxon>
        <taxon>Metazoa</taxon>
        <taxon>Ecdysozoa</taxon>
        <taxon>Arthropoda</taxon>
        <taxon>Hexapoda</taxon>
        <taxon>Insecta</taxon>
        <taxon>Pterygota</taxon>
        <taxon>Neoptera</taxon>
        <taxon>Endopterygota</taxon>
        <taxon>Lepidoptera</taxon>
        <taxon>Glossata</taxon>
        <taxon>Ditrysia</taxon>
        <taxon>Noctuoidea</taxon>
        <taxon>Noctuidae</taxon>
        <taxon>Plusiinae</taxon>
        <taxon>Trichoplusia</taxon>
    </lineage>
</organism>
<dbReference type="AlphaFoldDB" id="A0A7E5W3X2"/>
<sequence length="281" mass="32314">MSLTLKSKCYRSAYSIARNYCEKSIYQRHEEGPKERTVHGKPYPEWRRPWLQRDGEFRSKLSVFVEKNPNPDILSIMSKIPQLNMKVIKNWWKEMKELQDIENQKFLPTRVATLGSNLAALHFFTFRQAAVKLKDSKEWVSGDASNLKLPNHFVDGNFVEAIDCTNFLYGGIRYEGIQNMKNLNFLKWLCLKNNKFVDVWCLDRIAGQNGKSLEYLDISGCNLCVGGVFALTRMPALKFLVITDPGVNVTLQAAISMLEQEKPNLLIKAIDMSPDLDKEIE</sequence>
<dbReference type="InParanoid" id="A0A7E5W3X2"/>
<reference evidence="2" key="1">
    <citation type="submission" date="2025-08" db="UniProtKB">
        <authorList>
            <consortium name="RefSeq"/>
        </authorList>
    </citation>
    <scope>IDENTIFICATION</scope>
</reference>
<dbReference type="RefSeq" id="XP_026735329.1">
    <property type="nucleotide sequence ID" value="XM_026879528.1"/>
</dbReference>
<dbReference type="Proteomes" id="UP000322000">
    <property type="component" value="Chromosome 12"/>
</dbReference>
<dbReference type="SUPFAM" id="SSF52047">
    <property type="entry name" value="RNI-like"/>
    <property type="match status" value="1"/>
</dbReference>
<dbReference type="InterPro" id="IPR032675">
    <property type="entry name" value="LRR_dom_sf"/>
</dbReference>
<evidence type="ECO:0000313" key="2">
    <source>
        <dbReference type="RefSeq" id="XP_026735329.1"/>
    </source>
</evidence>
<dbReference type="GeneID" id="113499167"/>
<accession>A0A7E5W3X2</accession>
<dbReference type="OrthoDB" id="1708588at2759"/>
<keyword evidence="1" id="KW-1185">Reference proteome</keyword>